<proteinExistence type="predicted"/>
<keyword evidence="1" id="KW-1133">Transmembrane helix</keyword>
<reference evidence="2 3" key="1">
    <citation type="submission" date="2024-06" db="EMBL/GenBank/DDBJ databases">
        <title>Genomic Encyclopedia of Type Strains, Phase IV (KMG-IV): sequencing the most valuable type-strain genomes for metagenomic binning, comparative biology and taxonomic classification.</title>
        <authorList>
            <person name="Goeker M."/>
        </authorList>
    </citation>
    <scope>NUCLEOTIDE SEQUENCE [LARGE SCALE GENOMIC DNA]</scope>
    <source>
        <strain evidence="2 3">DSM 23520</strain>
    </source>
</reference>
<evidence type="ECO:0000313" key="3">
    <source>
        <dbReference type="Proteomes" id="UP001549167"/>
    </source>
</evidence>
<evidence type="ECO:0000256" key="1">
    <source>
        <dbReference type="SAM" id="Phobius"/>
    </source>
</evidence>
<protein>
    <submittedName>
        <fullName evidence="2">Uncharacterized protein</fullName>
    </submittedName>
</protein>
<feature type="transmembrane region" description="Helical" evidence="1">
    <location>
        <begin position="31"/>
        <end position="49"/>
    </location>
</feature>
<dbReference type="EMBL" id="JBEPMX010000018">
    <property type="protein sequence ID" value="MET3684412.1"/>
    <property type="molecule type" value="Genomic_DNA"/>
</dbReference>
<feature type="transmembrane region" description="Helical" evidence="1">
    <location>
        <begin position="7"/>
        <end position="25"/>
    </location>
</feature>
<accession>A0ABV2KXU2</accession>
<comment type="caution">
    <text evidence="2">The sequence shown here is derived from an EMBL/GenBank/DDBJ whole genome shotgun (WGS) entry which is preliminary data.</text>
</comment>
<keyword evidence="3" id="KW-1185">Reference proteome</keyword>
<gene>
    <name evidence="2" type="ORF">ABID56_002549</name>
</gene>
<keyword evidence="1" id="KW-0472">Membrane</keyword>
<keyword evidence="1" id="KW-0812">Transmembrane</keyword>
<dbReference type="Proteomes" id="UP001549167">
    <property type="component" value="Unassembled WGS sequence"/>
</dbReference>
<sequence>MNRYQKISLIILIGCPLVFLIFSITTGRWGFLLWSLSTIAIALTIWKTGSNPKHYKQNYK</sequence>
<evidence type="ECO:0000313" key="2">
    <source>
        <dbReference type="EMBL" id="MET3684412.1"/>
    </source>
</evidence>
<name>A0ABV2KXU2_9BACI</name>
<organism evidence="2 3">
    <name type="scientific">Alkalibacillus flavidus</name>
    <dbReference type="NCBI Taxonomy" id="546021"/>
    <lineage>
        <taxon>Bacteria</taxon>
        <taxon>Bacillati</taxon>
        <taxon>Bacillota</taxon>
        <taxon>Bacilli</taxon>
        <taxon>Bacillales</taxon>
        <taxon>Bacillaceae</taxon>
        <taxon>Alkalibacillus</taxon>
    </lineage>
</organism>
<dbReference type="RefSeq" id="WP_354221743.1">
    <property type="nucleotide sequence ID" value="NZ_JBEPMX010000018.1"/>
</dbReference>